<evidence type="ECO:0000313" key="3">
    <source>
        <dbReference type="EMBL" id="TDP86721.1"/>
    </source>
</evidence>
<dbReference type="InterPro" id="IPR028087">
    <property type="entry name" value="Tad_N"/>
</dbReference>
<protein>
    <submittedName>
        <fullName evidence="3">Flp pilus assembly protein TadG</fullName>
    </submittedName>
</protein>
<dbReference type="Proteomes" id="UP000294547">
    <property type="component" value="Unassembled WGS sequence"/>
</dbReference>
<evidence type="ECO:0000259" key="2">
    <source>
        <dbReference type="Pfam" id="PF13400"/>
    </source>
</evidence>
<evidence type="ECO:0000256" key="1">
    <source>
        <dbReference type="SAM" id="Phobius"/>
    </source>
</evidence>
<keyword evidence="1" id="KW-0472">Membrane</keyword>
<dbReference type="AlphaFoldDB" id="A0A4R6RJC3"/>
<sequence length="418" mass="42402">MTVPVLDTLARFGKARGGNAVVAFVCSLPVLFGAVGAAVDYSNLATARASLQTAADAGALQGARELRLAGANRETVLAVAEAHARQALGDDRAFAFQGSVSDAKDRVTVTLTEAVDTYFLARFAGTADQVQARAEARVLGGVPSCVVALDPASSGAITVTTAKISAPQCGVRANSVATDAVVTARNGAISAGVTCSGGGVRNGGTIEPAAQTDCPPTPDPLADRPPPSVGPCTHTNYNAIGIAILTPGVYCGGIKIRAGTVAKFLPGNYIVKDGPLEVANTAVVVGLGVGFYLTGAGAVFDIAANTSINLTAPLTGPLAGMLFFEDRANPEGTHRIESRDAPVLLGTFYLPKSRLEVGAPGGIGLLKGLIGALSAWTIVIAKDISVADGLNLTLNANFDQTKVPTPNPMTKGDITLAR</sequence>
<name>A0A4R6RJC3_9HYPH</name>
<evidence type="ECO:0000313" key="4">
    <source>
        <dbReference type="Proteomes" id="UP000294547"/>
    </source>
</evidence>
<reference evidence="3 4" key="1">
    <citation type="submission" date="2019-03" db="EMBL/GenBank/DDBJ databases">
        <title>Genomic Encyclopedia of Type Strains, Phase IV (KMG-IV): sequencing the most valuable type-strain genomes for metagenomic binning, comparative biology and taxonomic classification.</title>
        <authorList>
            <person name="Goeker M."/>
        </authorList>
    </citation>
    <scope>NUCLEOTIDE SEQUENCE [LARGE SCALE GENOMIC DNA]</scope>
    <source>
        <strain evidence="3 4">DSM 102969</strain>
    </source>
</reference>
<dbReference type="Pfam" id="PF13400">
    <property type="entry name" value="Tad"/>
    <property type="match status" value="1"/>
</dbReference>
<organism evidence="3 4">
    <name type="scientific">Oharaeibacter diazotrophicus</name>
    <dbReference type="NCBI Taxonomy" id="1920512"/>
    <lineage>
        <taxon>Bacteria</taxon>
        <taxon>Pseudomonadati</taxon>
        <taxon>Pseudomonadota</taxon>
        <taxon>Alphaproteobacteria</taxon>
        <taxon>Hyphomicrobiales</taxon>
        <taxon>Pleomorphomonadaceae</taxon>
        <taxon>Oharaeibacter</taxon>
    </lineage>
</organism>
<feature type="transmembrane region" description="Helical" evidence="1">
    <location>
        <begin position="20"/>
        <end position="39"/>
    </location>
</feature>
<comment type="caution">
    <text evidence="3">The sequence shown here is derived from an EMBL/GenBank/DDBJ whole genome shotgun (WGS) entry which is preliminary data.</text>
</comment>
<accession>A0A4R6RJC3</accession>
<proteinExistence type="predicted"/>
<dbReference type="EMBL" id="SNXY01000006">
    <property type="protein sequence ID" value="TDP86721.1"/>
    <property type="molecule type" value="Genomic_DNA"/>
</dbReference>
<keyword evidence="4" id="KW-1185">Reference proteome</keyword>
<gene>
    <name evidence="3" type="ORF">EDD54_0601</name>
</gene>
<keyword evidence="1" id="KW-0812">Transmembrane</keyword>
<feature type="domain" description="Putative Flp pilus-assembly TadG-like N-terminal" evidence="2">
    <location>
        <begin position="18"/>
        <end position="64"/>
    </location>
</feature>
<keyword evidence="1" id="KW-1133">Transmembrane helix</keyword>
<dbReference type="RefSeq" id="WP_165644318.1">
    <property type="nucleotide sequence ID" value="NZ_BSPM01000008.1"/>
</dbReference>